<dbReference type="InterPro" id="IPR025350">
    <property type="entry name" value="DUF4254"/>
</dbReference>
<dbReference type="Proteomes" id="UP000807309">
    <property type="component" value="Unassembled WGS sequence"/>
</dbReference>
<gene>
    <name evidence="1" type="ORF">IU470_27175</name>
</gene>
<proteinExistence type="predicted"/>
<evidence type="ECO:0000313" key="2">
    <source>
        <dbReference type="Proteomes" id="UP000807309"/>
    </source>
</evidence>
<name>A0ABS0CFZ1_9NOCA</name>
<keyword evidence="2" id="KW-1185">Reference proteome</keyword>
<sequence>MAQWASELAELYVHAESGPDHHCAKKRRIDVVHHIDTWTERHIPQHRNGAALHTETLGSVVARIAAASVEADETLATLRPSDPTVHAAWCRLAELLDAYTDLITEVLTGRRRLPMFASVQ</sequence>
<reference evidence="1 2" key="1">
    <citation type="submission" date="2020-10" db="EMBL/GenBank/DDBJ databases">
        <title>Identification of Nocardia species via Next-generation sequencing and recognition of intraspecies genetic diversity.</title>
        <authorList>
            <person name="Li P."/>
            <person name="Li P."/>
            <person name="Lu B."/>
        </authorList>
    </citation>
    <scope>NUCLEOTIDE SEQUENCE [LARGE SCALE GENOMIC DNA]</scope>
    <source>
        <strain evidence="1 2">N-11</strain>
    </source>
</reference>
<dbReference type="Pfam" id="PF14063">
    <property type="entry name" value="DUF4254"/>
    <property type="match status" value="1"/>
</dbReference>
<dbReference type="EMBL" id="JADLRE010000025">
    <property type="protein sequence ID" value="MBF6228770.1"/>
    <property type="molecule type" value="Genomic_DNA"/>
</dbReference>
<accession>A0ABS0CFZ1</accession>
<organism evidence="1 2">
    <name type="scientific">Nocardia abscessus</name>
    <dbReference type="NCBI Taxonomy" id="120957"/>
    <lineage>
        <taxon>Bacteria</taxon>
        <taxon>Bacillati</taxon>
        <taxon>Actinomycetota</taxon>
        <taxon>Actinomycetes</taxon>
        <taxon>Mycobacteriales</taxon>
        <taxon>Nocardiaceae</taxon>
        <taxon>Nocardia</taxon>
    </lineage>
</organism>
<evidence type="ECO:0000313" key="1">
    <source>
        <dbReference type="EMBL" id="MBF6228770.1"/>
    </source>
</evidence>
<comment type="caution">
    <text evidence="1">The sequence shown here is derived from an EMBL/GenBank/DDBJ whole genome shotgun (WGS) entry which is preliminary data.</text>
</comment>
<dbReference type="RefSeq" id="WP_228782895.1">
    <property type="nucleotide sequence ID" value="NZ_JADLRE010000025.1"/>
</dbReference>
<protein>
    <submittedName>
        <fullName evidence="1">DUF4254 domain-containing protein</fullName>
    </submittedName>
</protein>